<dbReference type="dictyBase" id="DDB_G0273851"/>
<accession>Q556S7</accession>
<protein>
    <recommendedName>
        <fullName evidence="5">Transmembrane protein</fullName>
    </recommendedName>
</protein>
<dbReference type="HOGENOM" id="CLU_1113033_0_0_1"/>
<evidence type="ECO:0000313" key="3">
    <source>
        <dbReference type="EMBL" id="EAL70774.1"/>
    </source>
</evidence>
<dbReference type="GeneID" id="8619168"/>
<dbReference type="KEGG" id="ddi:DDB_G0273851"/>
<dbReference type="GeneID" id="8618808"/>
<dbReference type="RefSeq" id="XP_644542.1">
    <property type="nucleotide sequence ID" value="XM_639450.1"/>
</dbReference>
<dbReference type="Pfam" id="PF11912">
    <property type="entry name" value="CfaA_B_C"/>
    <property type="match status" value="1"/>
</dbReference>
<dbReference type="Proteomes" id="UP000002195">
    <property type="component" value="Unassembled WGS sequence"/>
</dbReference>
<dbReference type="PaxDb" id="44689-DDB0168049"/>
<dbReference type="FunCoup" id="Q556S7">
    <property type="interactions" value="141"/>
</dbReference>
<evidence type="ECO:0008006" key="5">
    <source>
        <dbReference type="Google" id="ProtNLM"/>
    </source>
</evidence>
<name>Q556S7_DICDI</name>
<evidence type="ECO:0000313" key="2">
    <source>
        <dbReference type="EMBL" id="EAL70616.1"/>
    </source>
</evidence>
<dbReference type="PANTHER" id="PTHR33576">
    <property type="entry name" value="CARBOHYDRATE BINDING DOMAIN-CONTAINING PROTEIN-RELATED"/>
    <property type="match status" value="1"/>
</dbReference>
<organism evidence="2 4">
    <name type="scientific">Dictyostelium discoideum</name>
    <name type="common">Social amoeba</name>
    <dbReference type="NCBI Taxonomy" id="44689"/>
    <lineage>
        <taxon>Eukaryota</taxon>
        <taxon>Amoebozoa</taxon>
        <taxon>Evosea</taxon>
        <taxon>Eumycetozoa</taxon>
        <taxon>Dictyostelia</taxon>
        <taxon>Dictyosteliales</taxon>
        <taxon>Dictyosteliaceae</taxon>
        <taxon>Dictyostelium</taxon>
    </lineage>
</organism>
<dbReference type="dictyBase" id="DDB_G0273113"/>
<dbReference type="AlphaFoldDB" id="Q556S7"/>
<accession>Q86JW8</accession>
<dbReference type="EMBL" id="AAFI02000009">
    <property type="protein sequence ID" value="EAL70774.1"/>
    <property type="molecule type" value="Genomic_DNA"/>
</dbReference>
<dbReference type="RefSeq" id="XP_644708.1">
    <property type="nucleotide sequence ID" value="XM_639616.1"/>
</dbReference>
<dbReference type="VEuPathDB" id="AmoebaDB:DDB_G0273113"/>
<dbReference type="KEGG" id="ddi:DDB_G0273113"/>
<keyword evidence="4" id="KW-1185">Reference proteome</keyword>
<evidence type="ECO:0000256" key="1">
    <source>
        <dbReference type="SAM" id="SignalP"/>
    </source>
</evidence>
<sequence length="250" mass="27881">MKQIISPLLLIVLLLISFSNAYQKLYVNFIPFESVQCSGNPSGIGYGGLINTCFTFDNSRNWLFKYLEQENSISFTQYYNKGGVTELCEIKSMKTRTALIGECVSGKDLVFNSFYQSVNYDSSSSSSSSSSTPEIYYLIQITKDQPFIAPSSTVVSHNYGDCTDGDSDIIYYETFSNQTQVFIPIFGTVSEFYCLNNTPMAMTCENNGSNCTNPQDQTTICEAVSPFFNTTASDMSSGDTLYTFNNYCSY</sequence>
<reference evidence="2 4" key="1">
    <citation type="journal article" date="2002" name="Nature">
        <title>Sequence and analysis of chromosome 2 of Dictyostelium discoideum.</title>
        <authorList>
            <consortium name="Dictyostelium Genome Sequencing Consortium"/>
            <person name="Glockner G."/>
            <person name="Eichinger L."/>
            <person name="Szafranski K."/>
            <person name="Pachebat J.A."/>
            <person name="Bankier A.T."/>
            <person name="Dear P.H."/>
            <person name="Lehmann R."/>
            <person name="Baumgart C."/>
            <person name="Parra G."/>
            <person name="Abril J.F."/>
            <person name="Guigo R."/>
            <person name="Kumpf K."/>
            <person name="Tunggal B."/>
            <person name="Cox E."/>
            <person name="Quail M.A."/>
            <person name="Platzer M."/>
            <person name="Rosenthal A."/>
            <person name="Noegel A.A."/>
        </authorList>
    </citation>
    <scope>NUCLEOTIDE SEQUENCE [LARGE SCALE GENOMIC DNA]</scope>
    <source>
        <strain evidence="2 4">AX4</strain>
    </source>
</reference>
<dbReference type="InterPro" id="IPR021837">
    <property type="entry name" value="CfaA/B/C"/>
</dbReference>
<evidence type="ECO:0000313" key="4">
    <source>
        <dbReference type="Proteomes" id="UP000002195"/>
    </source>
</evidence>
<dbReference type="OMA" id="MAMTCEN"/>
<reference evidence="2 4" key="2">
    <citation type="journal article" date="2005" name="Nature">
        <title>The genome of the social amoeba Dictyostelium discoideum.</title>
        <authorList>
            <consortium name="The Dictyostelium discoideum Sequencing Consortium"/>
            <person name="Eichinger L."/>
            <person name="Pachebat J.A."/>
            <person name="Glockner G."/>
            <person name="Rajandream M.A."/>
            <person name="Sucgang R."/>
            <person name="Berriman M."/>
            <person name="Song J."/>
            <person name="Olsen R."/>
            <person name="Szafranski K."/>
            <person name="Xu Q."/>
            <person name="Tunggal B."/>
            <person name="Kummerfeld S."/>
            <person name="Madera M."/>
            <person name="Konfortov B.A."/>
            <person name="Rivero F."/>
            <person name="Bankier A.T."/>
            <person name="Lehmann R."/>
            <person name="Hamlin N."/>
            <person name="Davies R."/>
            <person name="Gaudet P."/>
            <person name="Fey P."/>
            <person name="Pilcher K."/>
            <person name="Chen G."/>
            <person name="Saunders D."/>
            <person name="Sodergren E."/>
            <person name="Davis P."/>
            <person name="Kerhornou A."/>
            <person name="Nie X."/>
            <person name="Hall N."/>
            <person name="Anjard C."/>
            <person name="Hemphill L."/>
            <person name="Bason N."/>
            <person name="Farbrother P."/>
            <person name="Desany B."/>
            <person name="Just E."/>
            <person name="Morio T."/>
            <person name="Rost R."/>
            <person name="Churcher C."/>
            <person name="Cooper J."/>
            <person name="Haydock S."/>
            <person name="van Driessche N."/>
            <person name="Cronin A."/>
            <person name="Goodhead I."/>
            <person name="Muzny D."/>
            <person name="Mourier T."/>
            <person name="Pain A."/>
            <person name="Lu M."/>
            <person name="Harper D."/>
            <person name="Lindsay R."/>
            <person name="Hauser H."/>
            <person name="James K."/>
            <person name="Quiles M."/>
            <person name="Madan Babu M."/>
            <person name="Saito T."/>
            <person name="Buchrieser C."/>
            <person name="Wardroper A."/>
            <person name="Felder M."/>
            <person name="Thangavelu M."/>
            <person name="Johnson D."/>
            <person name="Knights A."/>
            <person name="Loulseged H."/>
            <person name="Mungall K."/>
            <person name="Oliver K."/>
            <person name="Price C."/>
            <person name="Quail M.A."/>
            <person name="Urushihara H."/>
            <person name="Hernandez J."/>
            <person name="Rabbinowitsch E."/>
            <person name="Steffen D."/>
            <person name="Sanders M."/>
            <person name="Ma J."/>
            <person name="Kohara Y."/>
            <person name="Sharp S."/>
            <person name="Simmonds M."/>
            <person name="Spiegler S."/>
            <person name="Tivey A."/>
            <person name="Sugano S."/>
            <person name="White B."/>
            <person name="Walker D."/>
            <person name="Woodward J."/>
            <person name="Winckler T."/>
            <person name="Tanaka Y."/>
            <person name="Shaulsky G."/>
            <person name="Schleicher M."/>
            <person name="Weinstock G."/>
            <person name="Rosenthal A."/>
            <person name="Cox E.C."/>
            <person name="Chisholm R.L."/>
            <person name="Gibbs R."/>
            <person name="Loomis W.F."/>
            <person name="Platzer M."/>
            <person name="Kay R.R."/>
            <person name="Williams J."/>
            <person name="Dear P.H."/>
            <person name="Noegel A.A."/>
            <person name="Barrell B."/>
            <person name="Kuspa A."/>
        </authorList>
    </citation>
    <scope>NUCLEOTIDE SEQUENCE [LARGE SCALE GENOMIC DNA]</scope>
    <source>
        <strain evidence="2 4">AX4</strain>
    </source>
</reference>
<dbReference type="PANTHER" id="PTHR33576:SF2">
    <property type="entry name" value="TRANSMEMBRANE PROTEIN"/>
    <property type="match status" value="1"/>
</dbReference>
<dbReference type="EMBL" id="AAFI02000011">
    <property type="protein sequence ID" value="EAL70616.1"/>
    <property type="molecule type" value="Genomic_DNA"/>
</dbReference>
<comment type="caution">
    <text evidence="2">The sequence shown here is derived from an EMBL/GenBank/DDBJ whole genome shotgun (WGS) entry which is preliminary data.</text>
</comment>
<proteinExistence type="predicted"/>
<feature type="chain" id="PRO_5011424145" description="Transmembrane protein" evidence="1">
    <location>
        <begin position="22"/>
        <end position="250"/>
    </location>
</feature>
<keyword evidence="1" id="KW-0732">Signal</keyword>
<feature type="signal peptide" evidence="1">
    <location>
        <begin position="1"/>
        <end position="21"/>
    </location>
</feature>
<reference evidence="2" key="3">
    <citation type="submission" date="2009-08" db="EMBL/GenBank/DDBJ databases">
        <authorList>
            <consortium name="The Dictyostelium discoideum Sequencing Consortium"/>
            <person name="Eichinger L."/>
            <person name="Pachebat J.A."/>
            <person name="Gloeckner G."/>
            <person name="Rajandream M.-A."/>
            <person name="Sucgang R."/>
            <person name="Song J."/>
            <person name="Cox E.C."/>
            <person name="Tunggal B."/>
            <person name="Szafranski K."/>
            <person name="Konfortov B.A."/>
            <person name="Farbrother P."/>
            <person name="Bankier A.T."/>
            <person name="Lehmann R."/>
            <person name="Hamlin N."/>
            <person name="Xu Q."/>
            <person name="Davies R."/>
            <person name="Gaudet P."/>
            <person name="Fey P."/>
            <person name="Pilcher K."/>
            <person name="Chen G."/>
            <person name="Saunders D."/>
            <person name="Sodergren E."/>
            <person name="Davis P."/>
            <person name="Nie X."/>
            <person name="Kerhornou A."/>
            <person name="Hemphill L."/>
            <person name="Bason N."/>
            <person name="Berriman M."/>
            <person name="Desany B."/>
            <person name="Churcher C."/>
            <person name="Cooper J."/>
            <person name="van Driessche N."/>
            <person name="Cronin A."/>
            <person name="Goodhead I."/>
            <person name="Muzny D."/>
            <person name="Hall N."/>
            <person name="Harper D."/>
            <person name="Lindsay R."/>
            <person name="Hauser H."/>
            <person name="James K."/>
            <person name="Quiles M."/>
            <person name="Buchrieser C."/>
            <person name="Wardroper A."/>
            <person name="Thangavelu M."/>
            <person name="Johnson D."/>
            <person name="Knights A."/>
            <person name="Loulseged H."/>
            <person name="Mungall K."/>
            <person name="Price C."/>
            <person name="Ma J."/>
            <person name="Quail M."/>
            <person name="Hernandez J."/>
            <person name="Rabbinowitsch E."/>
            <person name="Steffen D."/>
            <person name="Sanders M."/>
            <person name="Weinstock G."/>
            <person name="Sharp S."/>
            <person name="Just E."/>
            <person name="Shaulsky G."/>
            <person name="Simmonds M."/>
            <person name="Tivey A."/>
            <person name="White B."/>
            <person name="Walker D."/>
            <person name="Woodward J."/>
            <person name="Winckler T."/>
            <person name="Schleicher M."/>
            <person name="Rosenthal A."/>
            <person name="Rivero F."/>
            <person name="Chisholm R.L."/>
            <person name="Gibbs R."/>
            <person name="Loomis W.F."/>
            <person name="Platzer M."/>
            <person name="Kay R.R."/>
            <person name="Williams J."/>
            <person name="Dear P.H."/>
            <person name="Noegel A.A."/>
            <person name="Barrell B."/>
            <person name="Kuspa A."/>
        </authorList>
    </citation>
    <scope>NUCLEOTIDE SEQUENCE</scope>
    <source>
        <strain evidence="2">AX4</strain>
    </source>
</reference>
<gene>
    <name evidence="3" type="ORF">DDB_G0273113</name>
    <name evidence="2" type="ORF">DDB_G0273851</name>
</gene>